<reference evidence="1 2" key="1">
    <citation type="journal article" date="2015" name="Elife">
        <title>Unprecedented genomic diversity of RNA viruses in arthropods reveals the ancestry of negative-sense RNA viruses.</title>
        <authorList>
            <person name="Li C.X."/>
            <person name="Shi M."/>
            <person name="Tian J.H."/>
            <person name="Lin X.D."/>
            <person name="Kang Y.J."/>
            <person name="Chen L.J."/>
            <person name="Qin X.C."/>
            <person name="Xu J."/>
            <person name="Holmes E.C."/>
            <person name="Zhang Y.Z."/>
        </authorList>
    </citation>
    <scope>NUCLEOTIDE SEQUENCE [LARGE SCALE GENOMIC DNA]</scope>
    <source>
        <strain evidence="1 2">WCZL-1</strain>
    </source>
</reference>
<dbReference type="Proteomes" id="UP000272305">
    <property type="component" value="Genome"/>
</dbReference>
<evidence type="ECO:0000313" key="1">
    <source>
        <dbReference type="EMBL" id="AJG39069.1"/>
    </source>
</evidence>
<dbReference type="GeneID" id="40526473"/>
<evidence type="ECO:0000313" key="2">
    <source>
        <dbReference type="Proteomes" id="UP000272305"/>
    </source>
</evidence>
<name>A0A0B5KEQ4_9VIRU</name>
<protein>
    <submittedName>
        <fullName evidence="1">Putative nucleoprotein</fullName>
    </submittedName>
</protein>
<organism evidence="1 2">
    <name type="scientific">Wuchang Cockroach Virus 3</name>
    <dbReference type="NCBI Taxonomy" id="1608099"/>
    <lineage>
        <taxon>Viruses</taxon>
        <taxon>Riboviria</taxon>
        <taxon>Orthornavirae</taxon>
        <taxon>Negarnaviricota</taxon>
        <taxon>Haploviricotina</taxon>
        <taxon>Monjiviricetes</taxon>
        <taxon>Jingchuvirales</taxon>
        <taxon>Chuviridae</taxon>
        <taxon>Scarabeuvirus</taxon>
        <taxon>Scarabeuvirus blattae</taxon>
    </lineage>
</organism>
<dbReference type="KEGG" id="vg:40526473"/>
<dbReference type="EMBL" id="KM817605">
    <property type="protein sequence ID" value="AJG39069.1"/>
    <property type="molecule type" value="Viral_cRNA"/>
</dbReference>
<keyword evidence="1" id="KW-0946">Virion</keyword>
<accession>A0A0B5KEQ4</accession>
<dbReference type="GO" id="GO:0019013">
    <property type="term" value="C:viral nucleocapsid"/>
    <property type="evidence" value="ECO:0007669"/>
    <property type="project" value="UniProtKB-KW"/>
</dbReference>
<proteinExistence type="predicted"/>
<dbReference type="RefSeq" id="YP_009666258.1">
    <property type="nucleotide sequence ID" value="NC_043473.1"/>
</dbReference>
<sequence length="416" mass="46974">MAAPLIHPLGVADQAGFYTEWLRRDKLYDQLILRNLTYFPFDGQWNHQAIPACAYFLGVGYALHLDENIVINSDRFYTRSMAELLGPSLPHDLFLDQDPARERFVTCVTNLLEWDNLSNMTDWTPASTTRAQGDTDATLATLITKLQGIVEGEENIADLTFPEAVRVLLDIVENGQNRFKLSGLVLLTHVYVSVLKRGTVTARFLEKISQGMTADFGRGIDNWKEGSIQQFYNHFGTHITDVTIRDTTAHWSGLLPPQAIRLRNTVQQAANSGLTSLIIIGRAVRLFPTFSWARIQRLFDVEWENVIAAMNEVGNNQWYGFKKDLGNAKSTKFKSIAYVSKELLVKLNGEGSLNQYRGWANTVANQGVVDTLIAQYETRRTQAMLDPNNHDMPEDDQNDRVDAAREIIMNNAILYA</sequence>
<gene>
    <name evidence="1" type="primary">N</name>
</gene>
<keyword evidence="2" id="KW-1185">Reference proteome</keyword>
<keyword evidence="1" id="KW-0543">Viral nucleoprotein</keyword>